<feature type="transmembrane region" description="Helical" evidence="1">
    <location>
        <begin position="133"/>
        <end position="156"/>
    </location>
</feature>
<feature type="transmembrane region" description="Helical" evidence="1">
    <location>
        <begin position="407"/>
        <end position="428"/>
    </location>
</feature>
<feature type="transmembrane region" description="Helical" evidence="1">
    <location>
        <begin position="168"/>
        <end position="189"/>
    </location>
</feature>
<feature type="transmembrane region" description="Helical" evidence="1">
    <location>
        <begin position="7"/>
        <end position="28"/>
    </location>
</feature>
<feature type="transmembrane region" description="Helical" evidence="1">
    <location>
        <begin position="460"/>
        <end position="479"/>
    </location>
</feature>
<feature type="transmembrane region" description="Helical" evidence="1">
    <location>
        <begin position="244"/>
        <end position="265"/>
    </location>
</feature>
<protein>
    <recommendedName>
        <fullName evidence="4">Oligosaccharide repeat unit polymerase</fullName>
    </recommendedName>
</protein>
<keyword evidence="1" id="KW-0472">Membrane</keyword>
<feature type="transmembrane region" description="Helical" evidence="1">
    <location>
        <begin position="92"/>
        <end position="112"/>
    </location>
</feature>
<feature type="transmembrane region" description="Helical" evidence="1">
    <location>
        <begin position="34"/>
        <end position="52"/>
    </location>
</feature>
<accession>A0ABT6CM43</accession>
<sequence length="489" mass="53880">MKINSNVSMILSFIWITALLIFTLLQLFYGASTYVLVVMAITSALSIFPLAFRTITTSDILWVVFTTYNSTAALVIKTFLGQPIDQNLVQPSISASYLLLGILSGFLGYLLARTFIHSKSAPLQLTQLTTSPLILKDLSIIIFLIGMLAQIAHNILRPRAESGQITDGFGGFGTLSILIILGVSFQAYLWRTRPNEPKHAVLLAFMFISVVTLALLSNIKKPAVDSLLVILLSIVLIKGRPVRFATYLSLTCLCIALTMVVAPLIQVMRPQLRSYAPLEIYQVATNTLNDSHYNLYVLWDKSANVAKGYEYSYGKNQSYLFPSTVNADRFCLLMPIDQVVRSLPARGTLGFSSLADVPEAYIPGFLIHKTGIASPDIIAWHYGVRANGSIARPVIGLIASSAAFGDIYAVIFFPGVIIFIVFGIMELLSGPAGSSPWSIFILGINLQKVGEKEVSAMINYGSREIPVMFIVGLCIYFYGKHIRRHNRRD</sequence>
<evidence type="ECO:0008006" key="4">
    <source>
        <dbReference type="Google" id="ProtNLM"/>
    </source>
</evidence>
<name>A0ABT6CM43_9SPHN</name>
<feature type="transmembrane region" description="Helical" evidence="1">
    <location>
        <begin position="59"/>
        <end position="80"/>
    </location>
</feature>
<keyword evidence="1" id="KW-1133">Transmembrane helix</keyword>
<feature type="transmembrane region" description="Helical" evidence="1">
    <location>
        <begin position="201"/>
        <end position="219"/>
    </location>
</feature>
<keyword evidence="3" id="KW-1185">Reference proteome</keyword>
<evidence type="ECO:0000313" key="2">
    <source>
        <dbReference type="EMBL" id="MDF8334991.1"/>
    </source>
</evidence>
<organism evidence="2 3">
    <name type="scientific">Novosphingobium cyanobacteriorum</name>
    <dbReference type="NCBI Taxonomy" id="3024215"/>
    <lineage>
        <taxon>Bacteria</taxon>
        <taxon>Pseudomonadati</taxon>
        <taxon>Pseudomonadota</taxon>
        <taxon>Alphaproteobacteria</taxon>
        <taxon>Sphingomonadales</taxon>
        <taxon>Sphingomonadaceae</taxon>
        <taxon>Novosphingobium</taxon>
    </lineage>
</organism>
<reference evidence="2 3" key="1">
    <citation type="submission" date="2023-03" db="EMBL/GenBank/DDBJ databases">
        <title>Novosphingobium cyanobacteriorum sp. nov., isolated from a eutrophic reservoir during the Microcystis bloom period.</title>
        <authorList>
            <person name="Kang M."/>
            <person name="Le V."/>
            <person name="Ko S.-R."/>
            <person name="Lee S.-A."/>
            <person name="Ahn C.-Y."/>
        </authorList>
    </citation>
    <scope>NUCLEOTIDE SEQUENCE [LARGE SCALE GENOMIC DNA]</scope>
    <source>
        <strain evidence="2 3">HBC54</strain>
    </source>
</reference>
<dbReference type="EMBL" id="JAROCY010000019">
    <property type="protein sequence ID" value="MDF8334991.1"/>
    <property type="molecule type" value="Genomic_DNA"/>
</dbReference>
<dbReference type="Proteomes" id="UP001222770">
    <property type="component" value="Unassembled WGS sequence"/>
</dbReference>
<proteinExistence type="predicted"/>
<comment type="caution">
    <text evidence="2">The sequence shown here is derived from an EMBL/GenBank/DDBJ whole genome shotgun (WGS) entry which is preliminary data.</text>
</comment>
<evidence type="ECO:0000256" key="1">
    <source>
        <dbReference type="SAM" id="Phobius"/>
    </source>
</evidence>
<keyword evidence="1" id="KW-0812">Transmembrane</keyword>
<gene>
    <name evidence="2" type="ORF">POM99_17420</name>
</gene>
<dbReference type="RefSeq" id="WP_277279761.1">
    <property type="nucleotide sequence ID" value="NZ_JAROCY010000019.1"/>
</dbReference>
<evidence type="ECO:0000313" key="3">
    <source>
        <dbReference type="Proteomes" id="UP001222770"/>
    </source>
</evidence>